<accession>A0A3M0KMT6</accession>
<keyword evidence="3" id="KW-1185">Reference proteome</keyword>
<comment type="caution">
    <text evidence="2">The sequence shown here is derived from an EMBL/GenBank/DDBJ whole genome shotgun (WGS) entry which is preliminary data.</text>
</comment>
<reference evidence="2 3" key="1">
    <citation type="submission" date="2018-07" db="EMBL/GenBank/DDBJ databases">
        <title>A high quality draft genome assembly of the barn swallow (H. rustica rustica).</title>
        <authorList>
            <person name="Formenti G."/>
            <person name="Chiara M."/>
            <person name="Poveda L."/>
            <person name="Francoijs K.-J."/>
            <person name="Bonisoli-Alquati A."/>
            <person name="Canova L."/>
            <person name="Gianfranceschi L."/>
            <person name="Horner D.S."/>
            <person name="Saino N."/>
        </authorList>
    </citation>
    <scope>NUCLEOTIDE SEQUENCE [LARGE SCALE GENOMIC DNA]</scope>
    <source>
        <strain evidence="2">Chelidonia</strain>
        <tissue evidence="2">Blood</tissue>
    </source>
</reference>
<feature type="region of interest" description="Disordered" evidence="1">
    <location>
        <begin position="80"/>
        <end position="150"/>
    </location>
</feature>
<name>A0A3M0KMT6_HIRRU</name>
<evidence type="ECO:0000256" key="1">
    <source>
        <dbReference type="SAM" id="MobiDB-lite"/>
    </source>
</evidence>
<protein>
    <submittedName>
        <fullName evidence="2">Uncharacterized protein</fullName>
    </submittedName>
</protein>
<evidence type="ECO:0000313" key="2">
    <source>
        <dbReference type="EMBL" id="RMC14542.1"/>
    </source>
</evidence>
<gene>
    <name evidence="2" type="ORF">DUI87_09639</name>
</gene>
<organism evidence="2 3">
    <name type="scientific">Hirundo rustica rustica</name>
    <dbReference type="NCBI Taxonomy" id="333673"/>
    <lineage>
        <taxon>Eukaryota</taxon>
        <taxon>Metazoa</taxon>
        <taxon>Chordata</taxon>
        <taxon>Craniata</taxon>
        <taxon>Vertebrata</taxon>
        <taxon>Euteleostomi</taxon>
        <taxon>Archelosauria</taxon>
        <taxon>Archosauria</taxon>
        <taxon>Dinosauria</taxon>
        <taxon>Saurischia</taxon>
        <taxon>Theropoda</taxon>
        <taxon>Coelurosauria</taxon>
        <taxon>Aves</taxon>
        <taxon>Neognathae</taxon>
        <taxon>Neoaves</taxon>
        <taxon>Telluraves</taxon>
        <taxon>Australaves</taxon>
        <taxon>Passeriformes</taxon>
        <taxon>Sylvioidea</taxon>
        <taxon>Hirundinidae</taxon>
        <taxon>Hirundo</taxon>
    </lineage>
</organism>
<evidence type="ECO:0000313" key="3">
    <source>
        <dbReference type="Proteomes" id="UP000269221"/>
    </source>
</evidence>
<dbReference type="OrthoDB" id="9998912at2759"/>
<dbReference type="Proteomes" id="UP000269221">
    <property type="component" value="Unassembled WGS sequence"/>
</dbReference>
<dbReference type="EMBL" id="QRBI01000105">
    <property type="protein sequence ID" value="RMC14542.1"/>
    <property type="molecule type" value="Genomic_DNA"/>
</dbReference>
<feature type="compositionally biased region" description="Low complexity" evidence="1">
    <location>
        <begin position="96"/>
        <end position="107"/>
    </location>
</feature>
<proteinExistence type="predicted"/>
<sequence>MGVGRCGSRCLHVNVVGAAIDDSDLKGLVARNGAVNSVMLMKAVEVSLNVVKGETPPAELLQPWGQHREDVELLERVQRSPQSCSEGWSPSALEPGWESWGCSSGEGKAPGRAQSPLHGPKGAPGELERDWGQGMEGQDTENGFPLTEGRDGWDIGKELFPVRGVRPWHRVPREAVAAPGSLEVSKTRLDGAWISLGLWKVSLPMAE</sequence>
<dbReference type="AlphaFoldDB" id="A0A3M0KMT6"/>